<dbReference type="PANTHER" id="PTHR11461:SF211">
    <property type="entry name" value="GH10112P-RELATED"/>
    <property type="match status" value="1"/>
</dbReference>
<evidence type="ECO:0000313" key="4">
    <source>
        <dbReference type="Proteomes" id="UP001500212"/>
    </source>
</evidence>
<dbReference type="PROSITE" id="PS00284">
    <property type="entry name" value="SERPIN"/>
    <property type="match status" value="1"/>
</dbReference>
<dbReference type="SUPFAM" id="SSF56574">
    <property type="entry name" value="Serpins"/>
    <property type="match status" value="1"/>
</dbReference>
<dbReference type="PANTHER" id="PTHR11461">
    <property type="entry name" value="SERINE PROTEASE INHIBITOR, SERPIN"/>
    <property type="match status" value="1"/>
</dbReference>
<gene>
    <name evidence="3" type="ORF">GCM10023195_42100</name>
</gene>
<evidence type="ECO:0000259" key="2">
    <source>
        <dbReference type="SMART" id="SM00093"/>
    </source>
</evidence>
<comment type="caution">
    <text evidence="3">The sequence shown here is derived from an EMBL/GenBank/DDBJ whole genome shotgun (WGS) entry which is preliminary data.</text>
</comment>
<dbReference type="Gene3D" id="3.30.497.10">
    <property type="entry name" value="Antithrombin, subunit I, domain 2"/>
    <property type="match status" value="1"/>
</dbReference>
<keyword evidence="4" id="KW-1185">Reference proteome</keyword>
<comment type="similarity">
    <text evidence="1">Belongs to the serpin family.</text>
</comment>
<dbReference type="InterPro" id="IPR042178">
    <property type="entry name" value="Serpin_sf_1"/>
</dbReference>
<dbReference type="InterPro" id="IPR042185">
    <property type="entry name" value="Serpin_sf_2"/>
</dbReference>
<evidence type="ECO:0000313" key="3">
    <source>
        <dbReference type="EMBL" id="GAA4610286.1"/>
    </source>
</evidence>
<reference evidence="4" key="1">
    <citation type="journal article" date="2019" name="Int. J. Syst. Evol. Microbiol.">
        <title>The Global Catalogue of Microorganisms (GCM) 10K type strain sequencing project: providing services to taxonomists for standard genome sequencing and annotation.</title>
        <authorList>
            <consortium name="The Broad Institute Genomics Platform"/>
            <consortium name="The Broad Institute Genome Sequencing Center for Infectious Disease"/>
            <person name="Wu L."/>
            <person name="Ma J."/>
        </authorList>
    </citation>
    <scope>NUCLEOTIDE SEQUENCE [LARGE SCALE GENOMIC DNA]</scope>
    <source>
        <strain evidence="4">JCM 17938</strain>
    </source>
</reference>
<dbReference type="CDD" id="cd19590">
    <property type="entry name" value="serpin_thermopin-like"/>
    <property type="match status" value="1"/>
</dbReference>
<evidence type="ECO:0000256" key="1">
    <source>
        <dbReference type="RuleBase" id="RU000411"/>
    </source>
</evidence>
<proteinExistence type="inferred from homology"/>
<dbReference type="InterPro" id="IPR036186">
    <property type="entry name" value="Serpin_sf"/>
</dbReference>
<feature type="domain" description="Serpin" evidence="2">
    <location>
        <begin position="6"/>
        <end position="346"/>
    </location>
</feature>
<organism evidence="3 4">
    <name type="scientific">Actinoallomurus liliacearum</name>
    <dbReference type="NCBI Taxonomy" id="1080073"/>
    <lineage>
        <taxon>Bacteria</taxon>
        <taxon>Bacillati</taxon>
        <taxon>Actinomycetota</taxon>
        <taxon>Actinomycetes</taxon>
        <taxon>Streptosporangiales</taxon>
        <taxon>Thermomonosporaceae</taxon>
        <taxon>Actinoallomurus</taxon>
    </lineage>
</organism>
<dbReference type="Pfam" id="PF00079">
    <property type="entry name" value="Serpin"/>
    <property type="match status" value="1"/>
</dbReference>
<name>A0ABP8TP68_9ACTN</name>
<dbReference type="Proteomes" id="UP001500212">
    <property type="component" value="Unassembled WGS sequence"/>
</dbReference>
<protein>
    <submittedName>
        <fullName evidence="3">Serpin family protein</fullName>
    </submittedName>
</protein>
<dbReference type="SMART" id="SM00093">
    <property type="entry name" value="SERPIN"/>
    <property type="match status" value="1"/>
</dbReference>
<dbReference type="RefSeq" id="WP_345356765.1">
    <property type="nucleotide sequence ID" value="NZ_BAABHJ010000012.1"/>
</dbReference>
<accession>A0ABP8TP68</accession>
<dbReference type="InterPro" id="IPR000215">
    <property type="entry name" value="Serpin_fam"/>
</dbReference>
<dbReference type="InterPro" id="IPR023796">
    <property type="entry name" value="Serpin_dom"/>
</dbReference>
<dbReference type="Gene3D" id="2.30.39.10">
    <property type="entry name" value="Alpha-1-antitrypsin, domain 1"/>
    <property type="match status" value="1"/>
</dbReference>
<dbReference type="EMBL" id="BAABHJ010000012">
    <property type="protein sequence ID" value="GAA4610286.1"/>
    <property type="molecule type" value="Genomic_DNA"/>
</dbReference>
<sequence length="346" mass="37318">MDDFLMTLHGRLPAEANLVWSPYSVASALALVAAGARGRTREELTRVLGAPPERLRLAEAAAPGDAEIRVANVLWARAGLPVKDAYRQAIAELPGAAFRVADFAGDPDAARRVVNAEVEKVTEELIQDLLPPGSVDRRTAAVIANALYLKAAWRSPFAERDTRSEPFHGVHGRKRVPMMRRTGRMAYAETEGWRMAALAADGEVAVEVLVGPDPAGAPPGLDVLRRLRDSARHVSVALSLPRFRVESRVSLGETLDTLGAGTAFTGDADLSGMSAEPVHLDRIEHKAVLDVDEAGFEGAAATAVVMTLSAFTPGRPVEFRVDRPFLVLVRHPRTEAIYFAARITDL</sequence>
<dbReference type="InterPro" id="IPR023795">
    <property type="entry name" value="Serpin_CS"/>
</dbReference>